<comment type="caution">
    <text evidence="1">The sequence shown here is derived from an EMBL/GenBank/DDBJ whole genome shotgun (WGS) entry which is preliminary data.</text>
</comment>
<gene>
    <name evidence="1" type="ORF">ACFFMS_08685</name>
</gene>
<dbReference type="Proteomes" id="UP001589609">
    <property type="component" value="Unassembled WGS sequence"/>
</dbReference>
<sequence length="64" mass="7455">MYWSRKKQAMQQEAEQVKAAVWECESENCRGWMRKDFSLQDHPKCPLCSAGMKSGERMLSILSN</sequence>
<evidence type="ECO:0000313" key="1">
    <source>
        <dbReference type="EMBL" id="MFB9758594.1"/>
    </source>
</evidence>
<evidence type="ECO:0000313" key="2">
    <source>
        <dbReference type="Proteomes" id="UP001589609"/>
    </source>
</evidence>
<dbReference type="Pfam" id="PF14169">
    <property type="entry name" value="YdjO"/>
    <property type="match status" value="1"/>
</dbReference>
<dbReference type="InterPro" id="IPR025916">
    <property type="entry name" value="YdjO"/>
</dbReference>
<name>A0ABV5WDB6_9BACI</name>
<proteinExistence type="predicted"/>
<dbReference type="RefSeq" id="WP_129730057.1">
    <property type="nucleotide sequence ID" value="NZ_JAPCYI010000001.1"/>
</dbReference>
<keyword evidence="2" id="KW-1185">Reference proteome</keyword>
<dbReference type="EMBL" id="JBHMAF010000034">
    <property type="protein sequence ID" value="MFB9758594.1"/>
    <property type="molecule type" value="Genomic_DNA"/>
</dbReference>
<reference evidence="1 2" key="1">
    <citation type="submission" date="2024-09" db="EMBL/GenBank/DDBJ databases">
        <authorList>
            <person name="Sun Q."/>
            <person name="Mori K."/>
        </authorList>
    </citation>
    <scope>NUCLEOTIDE SEQUENCE [LARGE SCALE GENOMIC DNA]</scope>
    <source>
        <strain evidence="1 2">JCM 11201</strain>
    </source>
</reference>
<protein>
    <submittedName>
        <fullName evidence="1">Cold-inducible protein YdjO-related protein</fullName>
    </submittedName>
</protein>
<accession>A0ABV5WDB6</accession>
<organism evidence="1 2">
    <name type="scientific">Ectobacillus funiculus</name>
    <dbReference type="NCBI Taxonomy" id="137993"/>
    <lineage>
        <taxon>Bacteria</taxon>
        <taxon>Bacillati</taxon>
        <taxon>Bacillota</taxon>
        <taxon>Bacilli</taxon>
        <taxon>Bacillales</taxon>
        <taxon>Bacillaceae</taxon>
        <taxon>Ectobacillus</taxon>
    </lineage>
</organism>